<dbReference type="PRINTS" id="PR00080">
    <property type="entry name" value="SDRFAMILY"/>
</dbReference>
<dbReference type="InterPro" id="IPR002347">
    <property type="entry name" value="SDR_fam"/>
</dbReference>
<dbReference type="FunFam" id="3.40.50.720:FF:000084">
    <property type="entry name" value="Short-chain dehydrogenase reductase"/>
    <property type="match status" value="1"/>
</dbReference>
<dbReference type="PANTHER" id="PTHR24321">
    <property type="entry name" value="DEHYDROGENASES, SHORT CHAIN"/>
    <property type="match status" value="1"/>
</dbReference>
<proteinExistence type="inferred from homology"/>
<evidence type="ECO:0000313" key="5">
    <source>
        <dbReference type="EMBL" id="TQM72607.1"/>
    </source>
</evidence>
<dbReference type="InterPro" id="IPR057326">
    <property type="entry name" value="KR_dom"/>
</dbReference>
<protein>
    <submittedName>
        <fullName evidence="5">NAD(P)-dependent dehydrogenase (Short-subunit alcohol dehydrogenase family)</fullName>
    </submittedName>
</protein>
<dbReference type="PROSITE" id="PS00061">
    <property type="entry name" value="ADH_SHORT"/>
    <property type="match status" value="1"/>
</dbReference>
<evidence type="ECO:0000256" key="2">
    <source>
        <dbReference type="ARBA" id="ARBA00023002"/>
    </source>
</evidence>
<reference evidence="5 6" key="1">
    <citation type="submission" date="2019-06" db="EMBL/GenBank/DDBJ databases">
        <title>Sequencing the genomes of 1000 actinobacteria strains.</title>
        <authorList>
            <person name="Klenk H.-P."/>
        </authorList>
    </citation>
    <scope>NUCLEOTIDE SEQUENCE [LARGE SCALE GENOMIC DNA]</scope>
    <source>
        <strain evidence="5 6">DSM 43186</strain>
    </source>
</reference>
<organism evidence="5 6">
    <name type="scientific">Thermopolyspora flexuosa</name>
    <dbReference type="NCBI Taxonomy" id="103836"/>
    <lineage>
        <taxon>Bacteria</taxon>
        <taxon>Bacillati</taxon>
        <taxon>Actinomycetota</taxon>
        <taxon>Actinomycetes</taxon>
        <taxon>Streptosporangiales</taxon>
        <taxon>Streptosporangiaceae</taxon>
        <taxon>Thermopolyspora</taxon>
    </lineage>
</organism>
<evidence type="ECO:0000256" key="1">
    <source>
        <dbReference type="ARBA" id="ARBA00006484"/>
    </source>
</evidence>
<dbReference type="RefSeq" id="WP_142262145.1">
    <property type="nucleotide sequence ID" value="NZ_BMPV01000002.1"/>
</dbReference>
<dbReference type="Pfam" id="PF13561">
    <property type="entry name" value="adh_short_C2"/>
    <property type="match status" value="1"/>
</dbReference>
<evidence type="ECO:0000256" key="3">
    <source>
        <dbReference type="ARBA" id="ARBA00023027"/>
    </source>
</evidence>
<dbReference type="InterPro" id="IPR036291">
    <property type="entry name" value="NAD(P)-bd_dom_sf"/>
</dbReference>
<name>A0A543IPU8_9ACTN</name>
<dbReference type="Proteomes" id="UP000319213">
    <property type="component" value="Unassembled WGS sequence"/>
</dbReference>
<dbReference type="EMBL" id="VFPQ01000002">
    <property type="protein sequence ID" value="TQM72607.1"/>
    <property type="molecule type" value="Genomic_DNA"/>
</dbReference>
<gene>
    <name evidence="5" type="ORF">FHX40_4757</name>
</gene>
<keyword evidence="3" id="KW-0520">NAD</keyword>
<dbReference type="SUPFAM" id="SSF51735">
    <property type="entry name" value="NAD(P)-binding Rossmann-fold domains"/>
    <property type="match status" value="1"/>
</dbReference>
<dbReference type="OrthoDB" id="7064009at2"/>
<comment type="similarity">
    <text evidence="1">Belongs to the short-chain dehydrogenases/reductases (SDR) family.</text>
</comment>
<accession>A0A543IPU8</accession>
<feature type="domain" description="Ketoreductase" evidence="4">
    <location>
        <begin position="6"/>
        <end position="187"/>
    </location>
</feature>
<dbReference type="PRINTS" id="PR00081">
    <property type="entry name" value="GDHRDH"/>
</dbReference>
<dbReference type="SMART" id="SM00822">
    <property type="entry name" value="PKS_KR"/>
    <property type="match status" value="1"/>
</dbReference>
<keyword evidence="6" id="KW-1185">Reference proteome</keyword>
<sequence length="251" mass="26289">MRFTDRIVLITGGGTGAGRVLAEDFAREGATVVVAGRTAETLDGTVKAIEAEGGRAEAIVADVRRAADVAALVDRIVRRHRRLDVAVNNAGVLFAGPVAEMPEEDWRAVFDTNVHGVFLCMKYEIAAMRAQPGGGTIVNVSSVVGPYLRVPGMAAYGAAKAAVSALTRTAALEYIRDGVRINAVTPGPMDTPMSLRPGETEADRAERVRRELPAGRVGSLAEFSAAVRHLASPESAFTVGHDLVLDGGATA</sequence>
<comment type="caution">
    <text evidence="5">The sequence shown here is derived from an EMBL/GenBank/DDBJ whole genome shotgun (WGS) entry which is preliminary data.</text>
</comment>
<keyword evidence="2" id="KW-0560">Oxidoreductase</keyword>
<dbReference type="CDD" id="cd05233">
    <property type="entry name" value="SDR_c"/>
    <property type="match status" value="1"/>
</dbReference>
<dbReference type="GO" id="GO:0016491">
    <property type="term" value="F:oxidoreductase activity"/>
    <property type="evidence" value="ECO:0007669"/>
    <property type="project" value="UniProtKB-KW"/>
</dbReference>
<evidence type="ECO:0000259" key="4">
    <source>
        <dbReference type="SMART" id="SM00822"/>
    </source>
</evidence>
<dbReference type="PANTHER" id="PTHR24321:SF8">
    <property type="entry name" value="ESTRADIOL 17-BETA-DEHYDROGENASE 8-RELATED"/>
    <property type="match status" value="1"/>
</dbReference>
<dbReference type="AlphaFoldDB" id="A0A543IPU8"/>
<evidence type="ECO:0000313" key="6">
    <source>
        <dbReference type="Proteomes" id="UP000319213"/>
    </source>
</evidence>
<dbReference type="InterPro" id="IPR020904">
    <property type="entry name" value="Sc_DH/Rdtase_CS"/>
</dbReference>
<dbReference type="Gene3D" id="3.40.50.720">
    <property type="entry name" value="NAD(P)-binding Rossmann-like Domain"/>
    <property type="match status" value="1"/>
</dbReference>